<dbReference type="CDD" id="cd03255">
    <property type="entry name" value="ABC_MJ0796_LolCDE_FtsE"/>
    <property type="match status" value="1"/>
</dbReference>
<dbReference type="Proteomes" id="UP001565242">
    <property type="component" value="Unassembled WGS sequence"/>
</dbReference>
<keyword evidence="7" id="KW-1185">Reference proteome</keyword>
<accession>A0ABV4D793</accession>
<reference evidence="6 7" key="1">
    <citation type="submission" date="2024-03" db="EMBL/GenBank/DDBJ databases">
        <title>Mouse gut bacterial collection (mGBC) of GemPharmatech.</title>
        <authorList>
            <person name="He Y."/>
            <person name="Dong L."/>
            <person name="Wu D."/>
            <person name="Gao X."/>
            <person name="Lin Z."/>
        </authorList>
    </citation>
    <scope>NUCLEOTIDE SEQUENCE [LARGE SCALE GENOMIC DNA]</scope>
    <source>
        <strain evidence="6 7">20-218</strain>
    </source>
</reference>
<dbReference type="InterPro" id="IPR019895">
    <property type="entry name" value="L_ocin_972_ABC"/>
</dbReference>
<dbReference type="PANTHER" id="PTHR42798:SF4">
    <property type="entry name" value="ABC TRANSPORTER DOMAIN-CONTAINING PROTEIN"/>
    <property type="match status" value="1"/>
</dbReference>
<name>A0ABV4D793_9LACT</name>
<evidence type="ECO:0000256" key="3">
    <source>
        <dbReference type="ARBA" id="ARBA00022741"/>
    </source>
</evidence>
<evidence type="ECO:0000313" key="7">
    <source>
        <dbReference type="Proteomes" id="UP001565242"/>
    </source>
</evidence>
<dbReference type="SUPFAM" id="SSF52540">
    <property type="entry name" value="P-loop containing nucleoside triphosphate hydrolases"/>
    <property type="match status" value="1"/>
</dbReference>
<evidence type="ECO:0000259" key="5">
    <source>
        <dbReference type="PROSITE" id="PS50893"/>
    </source>
</evidence>
<evidence type="ECO:0000313" key="6">
    <source>
        <dbReference type="EMBL" id="MEY8537636.1"/>
    </source>
</evidence>
<comment type="caution">
    <text evidence="6">The sequence shown here is derived from an EMBL/GenBank/DDBJ whole genome shotgun (WGS) entry which is preliminary data.</text>
</comment>
<dbReference type="NCBIfam" id="TIGR03608">
    <property type="entry name" value="L_ocin_972_ABC"/>
    <property type="match status" value="1"/>
</dbReference>
<dbReference type="InterPro" id="IPR017871">
    <property type="entry name" value="ABC_transporter-like_CS"/>
</dbReference>
<dbReference type="SMART" id="SM00382">
    <property type="entry name" value="AAA"/>
    <property type="match status" value="1"/>
</dbReference>
<feature type="domain" description="ABC transporter" evidence="5">
    <location>
        <begin position="2"/>
        <end position="210"/>
    </location>
</feature>
<evidence type="ECO:0000256" key="1">
    <source>
        <dbReference type="ARBA" id="ARBA00005417"/>
    </source>
</evidence>
<dbReference type="InterPro" id="IPR003593">
    <property type="entry name" value="AAA+_ATPase"/>
</dbReference>
<sequence length="210" mass="23945">MIKIENLEKSYKGHKIFENFHLEIPSGKMVGIYGPSGSGKSTLLNIIGLIEDYDDGEYYFDSSFAPAYNSSRALKLRRHHISYLFQNFALIEDESIEKNLNVSLIYVRLSKKEKRRKMKTILRQVQINRPLNTKVYHLSGGEKQRVALARALLKESKLILADEPTGSLDPDNKKKVVDLLKDEVKKGKTVLIVTHDPSIKEECDLIIDIA</sequence>
<keyword evidence="3" id="KW-0547">Nucleotide-binding</keyword>
<protein>
    <submittedName>
        <fullName evidence="6">ABC transporter ATP-binding protein</fullName>
    </submittedName>
</protein>
<dbReference type="EMBL" id="JBCLSQ010000007">
    <property type="protein sequence ID" value="MEY8537636.1"/>
    <property type="molecule type" value="Genomic_DNA"/>
</dbReference>
<evidence type="ECO:0000256" key="4">
    <source>
        <dbReference type="ARBA" id="ARBA00022840"/>
    </source>
</evidence>
<proteinExistence type="inferred from homology"/>
<evidence type="ECO:0000256" key="2">
    <source>
        <dbReference type="ARBA" id="ARBA00022448"/>
    </source>
</evidence>
<dbReference type="InterPro" id="IPR027417">
    <property type="entry name" value="P-loop_NTPase"/>
</dbReference>
<gene>
    <name evidence="6" type="ORF">AALM99_04110</name>
</gene>
<dbReference type="Gene3D" id="3.40.50.300">
    <property type="entry name" value="P-loop containing nucleotide triphosphate hydrolases"/>
    <property type="match status" value="1"/>
</dbReference>
<dbReference type="PANTHER" id="PTHR42798">
    <property type="entry name" value="LIPOPROTEIN-RELEASING SYSTEM ATP-BINDING PROTEIN LOLD"/>
    <property type="match status" value="1"/>
</dbReference>
<keyword evidence="4 6" id="KW-0067">ATP-binding</keyword>
<dbReference type="RefSeq" id="WP_369917963.1">
    <property type="nucleotide sequence ID" value="NZ_JBCLSQ010000007.1"/>
</dbReference>
<dbReference type="GO" id="GO:0005524">
    <property type="term" value="F:ATP binding"/>
    <property type="evidence" value="ECO:0007669"/>
    <property type="project" value="UniProtKB-KW"/>
</dbReference>
<dbReference type="PROSITE" id="PS00211">
    <property type="entry name" value="ABC_TRANSPORTER_1"/>
    <property type="match status" value="1"/>
</dbReference>
<organism evidence="6 7">
    <name type="scientific">Lactococcus muris</name>
    <dbReference type="NCBI Taxonomy" id="2941330"/>
    <lineage>
        <taxon>Bacteria</taxon>
        <taxon>Bacillati</taxon>
        <taxon>Bacillota</taxon>
        <taxon>Bacilli</taxon>
        <taxon>Lactobacillales</taxon>
        <taxon>Streptococcaceae</taxon>
        <taxon>Lactococcus</taxon>
    </lineage>
</organism>
<dbReference type="Pfam" id="PF00005">
    <property type="entry name" value="ABC_tran"/>
    <property type="match status" value="1"/>
</dbReference>
<keyword evidence="2" id="KW-0813">Transport</keyword>
<dbReference type="InterPro" id="IPR003439">
    <property type="entry name" value="ABC_transporter-like_ATP-bd"/>
</dbReference>
<comment type="similarity">
    <text evidence="1">Belongs to the ABC transporter superfamily.</text>
</comment>
<dbReference type="PROSITE" id="PS50893">
    <property type="entry name" value="ABC_TRANSPORTER_2"/>
    <property type="match status" value="1"/>
</dbReference>
<dbReference type="InterPro" id="IPR017911">
    <property type="entry name" value="MacB-like_ATP-bd"/>
</dbReference>